<organism evidence="11 12">
    <name type="scientific">Amnimonas aquatica</name>
    <dbReference type="NCBI Taxonomy" id="2094561"/>
    <lineage>
        <taxon>Bacteria</taxon>
        <taxon>Pseudomonadati</taxon>
        <taxon>Pseudomonadota</taxon>
        <taxon>Gammaproteobacteria</taxon>
        <taxon>Moraxellales</taxon>
        <taxon>Moraxellaceae</taxon>
        <taxon>Amnimonas</taxon>
    </lineage>
</organism>
<comment type="function">
    <text evidence="1 8">Attaches a formyl group to the free amino group of methionyl-tRNA(fMet). The formyl group appears to play a dual role in the initiator identity of N-formylmethionyl-tRNA by promoting its recognition by IF2 and preventing the misappropriation of this tRNA by the elongation apparatus.</text>
</comment>
<comment type="similarity">
    <text evidence="2 8">Belongs to the Fmt family.</text>
</comment>
<dbReference type="FunFam" id="3.40.50.170:FF:000003">
    <property type="entry name" value="Methionyl-tRNA formyltransferase"/>
    <property type="match status" value="1"/>
</dbReference>
<dbReference type="CDD" id="cd08704">
    <property type="entry name" value="Met_tRNA_FMT_C"/>
    <property type="match status" value="1"/>
</dbReference>
<dbReference type="EMBL" id="PTQZ01000122">
    <property type="protein sequence ID" value="PQA42363.1"/>
    <property type="molecule type" value="Genomic_DNA"/>
</dbReference>
<name>A0A2P6AS91_9GAMM</name>
<dbReference type="InterPro" id="IPR044135">
    <property type="entry name" value="Met-tRNA-FMT_C"/>
</dbReference>
<keyword evidence="6 8" id="KW-0648">Protein biosynthesis</keyword>
<keyword evidence="12" id="KW-1185">Reference proteome</keyword>
<dbReference type="InterPro" id="IPR037022">
    <property type="entry name" value="Formyl_trans_C_sf"/>
</dbReference>
<evidence type="ECO:0000259" key="10">
    <source>
        <dbReference type="Pfam" id="PF02911"/>
    </source>
</evidence>
<dbReference type="NCBIfam" id="TIGR00460">
    <property type="entry name" value="fmt"/>
    <property type="match status" value="1"/>
</dbReference>
<evidence type="ECO:0000259" key="9">
    <source>
        <dbReference type="Pfam" id="PF00551"/>
    </source>
</evidence>
<dbReference type="InterPro" id="IPR011034">
    <property type="entry name" value="Formyl_transferase-like_C_sf"/>
</dbReference>
<dbReference type="Pfam" id="PF02911">
    <property type="entry name" value="Formyl_trans_C"/>
    <property type="match status" value="1"/>
</dbReference>
<dbReference type="PANTHER" id="PTHR11138:SF5">
    <property type="entry name" value="METHIONYL-TRNA FORMYLTRANSFERASE, MITOCHONDRIAL"/>
    <property type="match status" value="1"/>
</dbReference>
<dbReference type="InterPro" id="IPR002376">
    <property type="entry name" value="Formyl_transf_N"/>
</dbReference>
<evidence type="ECO:0000256" key="3">
    <source>
        <dbReference type="ARBA" id="ARBA00012261"/>
    </source>
</evidence>
<dbReference type="Proteomes" id="UP000243900">
    <property type="component" value="Unassembled WGS sequence"/>
</dbReference>
<dbReference type="InterPro" id="IPR001555">
    <property type="entry name" value="GART_AS"/>
</dbReference>
<reference evidence="12" key="1">
    <citation type="submission" date="2018-02" db="EMBL/GenBank/DDBJ databases">
        <title>Genome sequencing of Solimonas sp. HR-BB.</title>
        <authorList>
            <person name="Lee Y."/>
            <person name="Jeon C.O."/>
        </authorList>
    </citation>
    <scope>NUCLEOTIDE SEQUENCE [LARGE SCALE GENOMIC DNA]</scope>
    <source>
        <strain evidence="12">HR-E</strain>
    </source>
</reference>
<evidence type="ECO:0000256" key="1">
    <source>
        <dbReference type="ARBA" id="ARBA00002606"/>
    </source>
</evidence>
<comment type="caution">
    <text evidence="11">The sequence shown here is derived from an EMBL/GenBank/DDBJ whole genome shotgun (WGS) entry which is preliminary data.</text>
</comment>
<dbReference type="FunFam" id="3.40.50.12230:FF:000001">
    <property type="entry name" value="Methionyl-tRNA formyltransferase"/>
    <property type="match status" value="1"/>
</dbReference>
<dbReference type="CDD" id="cd08646">
    <property type="entry name" value="FMT_core_Met-tRNA-FMT_N"/>
    <property type="match status" value="1"/>
</dbReference>
<dbReference type="InterPro" id="IPR005794">
    <property type="entry name" value="Fmt"/>
</dbReference>
<dbReference type="AlphaFoldDB" id="A0A2P6AS91"/>
<dbReference type="OrthoDB" id="9802815at2"/>
<evidence type="ECO:0000256" key="8">
    <source>
        <dbReference type="HAMAP-Rule" id="MF_00182"/>
    </source>
</evidence>
<dbReference type="GO" id="GO:0005829">
    <property type="term" value="C:cytosol"/>
    <property type="evidence" value="ECO:0007669"/>
    <property type="project" value="TreeGrafter"/>
</dbReference>
<dbReference type="InterPro" id="IPR036477">
    <property type="entry name" value="Formyl_transf_N_sf"/>
</dbReference>
<feature type="domain" description="Formyl transferase C-terminal" evidence="10">
    <location>
        <begin position="208"/>
        <end position="307"/>
    </location>
</feature>
<dbReference type="Gene3D" id="3.40.50.170">
    <property type="entry name" value="Formyl transferase, N-terminal domain"/>
    <property type="match status" value="1"/>
</dbReference>
<dbReference type="EC" id="2.1.2.9" evidence="3 8"/>
<dbReference type="PANTHER" id="PTHR11138">
    <property type="entry name" value="METHIONYL-TRNA FORMYLTRANSFERASE"/>
    <property type="match status" value="1"/>
</dbReference>
<dbReference type="Pfam" id="PF00551">
    <property type="entry name" value="Formyl_trans_N"/>
    <property type="match status" value="1"/>
</dbReference>
<evidence type="ECO:0000256" key="4">
    <source>
        <dbReference type="ARBA" id="ARBA00016014"/>
    </source>
</evidence>
<evidence type="ECO:0000256" key="5">
    <source>
        <dbReference type="ARBA" id="ARBA00022679"/>
    </source>
</evidence>
<dbReference type="InterPro" id="IPR005793">
    <property type="entry name" value="Formyl_trans_C"/>
</dbReference>
<evidence type="ECO:0000256" key="7">
    <source>
        <dbReference type="ARBA" id="ARBA00048558"/>
    </source>
</evidence>
<dbReference type="SUPFAM" id="SSF53328">
    <property type="entry name" value="Formyltransferase"/>
    <property type="match status" value="1"/>
</dbReference>
<evidence type="ECO:0000313" key="12">
    <source>
        <dbReference type="Proteomes" id="UP000243900"/>
    </source>
</evidence>
<sequence>MDSHLRIVFAGTPDFAAESLRALLQGHHDVIAVYTQPDRPAGRGRGLKASPVKELALVHDLPVFQPASLRDADAQAELAALKPDLMVVAAYGLILPQAVLDAPRLGCINVHASLLPRWRGAAPIQRAILAGDRETGITIMQMNAGLDTGAMLYKAPCPISQRDTGASLHDRLTLLGGDALLAVVDALRDDEPLTAEAQDDAQATYAAKLSKEEALIDWQLPADQLDRRIRAFNAVPVAHTLLAGQPVRVWQARALDSEVSVETPGTVLRADKHGLAVAAGEGSVLLLETLQLAGGKALPVAQLLNSRRDELQPGTVFGT</sequence>
<comment type="catalytic activity">
    <reaction evidence="7 8">
        <text>L-methionyl-tRNA(fMet) + (6R)-10-formyltetrahydrofolate = N-formyl-L-methionyl-tRNA(fMet) + (6S)-5,6,7,8-tetrahydrofolate + H(+)</text>
        <dbReference type="Rhea" id="RHEA:24380"/>
        <dbReference type="Rhea" id="RHEA-COMP:9952"/>
        <dbReference type="Rhea" id="RHEA-COMP:9953"/>
        <dbReference type="ChEBI" id="CHEBI:15378"/>
        <dbReference type="ChEBI" id="CHEBI:57453"/>
        <dbReference type="ChEBI" id="CHEBI:78530"/>
        <dbReference type="ChEBI" id="CHEBI:78844"/>
        <dbReference type="ChEBI" id="CHEBI:195366"/>
        <dbReference type="EC" id="2.1.2.9"/>
    </reaction>
</comment>
<dbReference type="Gene3D" id="3.10.25.10">
    <property type="entry name" value="Formyl transferase, C-terminal domain"/>
    <property type="match status" value="1"/>
</dbReference>
<protein>
    <recommendedName>
        <fullName evidence="4 8">Methionyl-tRNA formyltransferase</fullName>
        <ecNumber evidence="3 8">2.1.2.9</ecNumber>
    </recommendedName>
</protein>
<evidence type="ECO:0000313" key="11">
    <source>
        <dbReference type="EMBL" id="PQA42363.1"/>
    </source>
</evidence>
<gene>
    <name evidence="8" type="primary">fmt</name>
    <name evidence="11" type="ORF">C5O18_05980</name>
</gene>
<feature type="domain" description="Formyl transferase N-terminal" evidence="9">
    <location>
        <begin position="6"/>
        <end position="183"/>
    </location>
</feature>
<evidence type="ECO:0000256" key="2">
    <source>
        <dbReference type="ARBA" id="ARBA00010699"/>
    </source>
</evidence>
<evidence type="ECO:0000256" key="6">
    <source>
        <dbReference type="ARBA" id="ARBA00022917"/>
    </source>
</evidence>
<dbReference type="HAMAP" id="MF_00182">
    <property type="entry name" value="Formyl_trans"/>
    <property type="match status" value="1"/>
</dbReference>
<accession>A0A2P6AS91</accession>
<dbReference type="GO" id="GO:0004479">
    <property type="term" value="F:methionyl-tRNA formyltransferase activity"/>
    <property type="evidence" value="ECO:0007669"/>
    <property type="project" value="UniProtKB-UniRule"/>
</dbReference>
<dbReference type="PROSITE" id="PS00373">
    <property type="entry name" value="GART"/>
    <property type="match status" value="1"/>
</dbReference>
<keyword evidence="5 8" id="KW-0808">Transferase</keyword>
<dbReference type="SUPFAM" id="SSF50486">
    <property type="entry name" value="FMT C-terminal domain-like"/>
    <property type="match status" value="1"/>
</dbReference>
<proteinExistence type="inferred from homology"/>
<feature type="binding site" evidence="8">
    <location>
        <begin position="113"/>
        <end position="116"/>
    </location>
    <ligand>
        <name>(6S)-5,6,7,8-tetrahydrofolate</name>
        <dbReference type="ChEBI" id="CHEBI:57453"/>
    </ligand>
</feature>
<dbReference type="InterPro" id="IPR041711">
    <property type="entry name" value="Met-tRNA-FMT_N"/>
</dbReference>